<dbReference type="InParanoid" id="A0A7X0JYM0"/>
<accession>A0A7X0JYM0</accession>
<gene>
    <name evidence="2" type="ORF">HNR48_003970</name>
</gene>
<reference evidence="2 3" key="1">
    <citation type="submission" date="2020-08" db="EMBL/GenBank/DDBJ databases">
        <title>Genomic Encyclopedia of Type Strains, Phase IV (KMG-IV): sequencing the most valuable type-strain genomes for metagenomic binning, comparative biology and taxonomic classification.</title>
        <authorList>
            <person name="Goeker M."/>
        </authorList>
    </citation>
    <scope>NUCLEOTIDE SEQUENCE [LARGE SCALE GENOMIC DNA]</scope>
    <source>
        <strain evidence="2 3">DSM 22368</strain>
    </source>
</reference>
<evidence type="ECO:0008006" key="4">
    <source>
        <dbReference type="Google" id="ProtNLM"/>
    </source>
</evidence>
<protein>
    <recommendedName>
        <fullName evidence="4">FAD/FMN-containing dehydrogenase</fullName>
    </recommendedName>
</protein>
<dbReference type="EMBL" id="JACHHT010000004">
    <property type="protein sequence ID" value="MBB6523656.1"/>
    <property type="molecule type" value="Genomic_DNA"/>
</dbReference>
<name>A0A7X0JYM0_9GAMM</name>
<feature type="signal peptide" evidence="1">
    <location>
        <begin position="1"/>
        <end position="21"/>
    </location>
</feature>
<evidence type="ECO:0000313" key="2">
    <source>
        <dbReference type="EMBL" id="MBB6523656.1"/>
    </source>
</evidence>
<keyword evidence="1" id="KW-0732">Signal</keyword>
<proteinExistence type="predicted"/>
<comment type="caution">
    <text evidence="2">The sequence shown here is derived from an EMBL/GenBank/DDBJ whole genome shotgun (WGS) entry which is preliminary data.</text>
</comment>
<dbReference type="AlphaFoldDB" id="A0A7X0JYM0"/>
<organism evidence="2 3">
    <name type="scientific">Pseudoteredinibacter isoporae</name>
    <dbReference type="NCBI Taxonomy" id="570281"/>
    <lineage>
        <taxon>Bacteria</taxon>
        <taxon>Pseudomonadati</taxon>
        <taxon>Pseudomonadota</taxon>
        <taxon>Gammaproteobacteria</taxon>
        <taxon>Cellvibrionales</taxon>
        <taxon>Cellvibrionaceae</taxon>
        <taxon>Pseudoteredinibacter</taxon>
    </lineage>
</organism>
<feature type="chain" id="PRO_5030829969" description="FAD/FMN-containing dehydrogenase" evidence="1">
    <location>
        <begin position="22"/>
        <end position="166"/>
    </location>
</feature>
<keyword evidence="3" id="KW-1185">Reference proteome</keyword>
<dbReference type="RefSeq" id="WP_166843336.1">
    <property type="nucleotide sequence ID" value="NZ_JAAONY010000004.1"/>
</dbReference>
<evidence type="ECO:0000313" key="3">
    <source>
        <dbReference type="Proteomes" id="UP000528457"/>
    </source>
</evidence>
<sequence>MKLIHTLVASLLCALPLLAMADLKVGDRFPDIEFEDQFDVKQKIEPTDTLVLMSFEKDVSEKVNEFLVKKDSEFLESNNSRYIADISGMPGLITKMFALPKMRDYNYRLLLIKEEKNTEYFEQAKGQLTVYTLKDGLIHSVKTINPAQVATVFSSEPETGDTTTNE</sequence>
<evidence type="ECO:0000256" key="1">
    <source>
        <dbReference type="SAM" id="SignalP"/>
    </source>
</evidence>
<dbReference type="Proteomes" id="UP000528457">
    <property type="component" value="Unassembled WGS sequence"/>
</dbReference>